<keyword evidence="1" id="KW-0732">Signal</keyword>
<evidence type="ECO:0000313" key="3">
    <source>
        <dbReference type="EMBL" id="EGK73134.1"/>
    </source>
</evidence>
<dbReference type="NCBIfam" id="TIGR02595">
    <property type="entry name" value="PEP_CTERM"/>
    <property type="match status" value="1"/>
</dbReference>
<dbReference type="STRING" id="1000565.METUNv1_00305"/>
<name>F5R7Y1_METUF</name>
<evidence type="ECO:0000313" key="4">
    <source>
        <dbReference type="Proteomes" id="UP000005019"/>
    </source>
</evidence>
<reference evidence="3 4" key="1">
    <citation type="journal article" date="2011" name="J. Bacteriol.">
        <title>Genome sequence of Methyloversatilis universalis FAM5T, a methylotrophic representative of the order Rhodocyclales.</title>
        <authorList>
            <person name="Kittichotirat W."/>
            <person name="Good N.M."/>
            <person name="Hall R."/>
            <person name="Bringel F."/>
            <person name="Lajus A."/>
            <person name="Medigue C."/>
            <person name="Smalley N.E."/>
            <person name="Beck D."/>
            <person name="Bumgarner R."/>
            <person name="Vuilleumier S."/>
            <person name="Kalyuzhnaya M.G."/>
        </authorList>
    </citation>
    <scope>NUCLEOTIDE SEQUENCE [LARGE SCALE GENOMIC DNA]</scope>
    <source>
        <strain evidence="4">ATCC BAA-1314 / JCM 13912 / FAM5</strain>
    </source>
</reference>
<protein>
    <recommendedName>
        <fullName evidence="2">Ice-binding protein C-terminal domain-containing protein</fullName>
    </recommendedName>
</protein>
<feature type="chain" id="PRO_5003330791" description="Ice-binding protein C-terminal domain-containing protein" evidence="1">
    <location>
        <begin position="22"/>
        <end position="337"/>
    </location>
</feature>
<feature type="domain" description="Ice-binding protein C-terminal" evidence="2">
    <location>
        <begin position="310"/>
        <end position="334"/>
    </location>
</feature>
<dbReference type="Pfam" id="PF07589">
    <property type="entry name" value="PEP-CTERM"/>
    <property type="match status" value="1"/>
</dbReference>
<comment type="caution">
    <text evidence="3">The sequence shown here is derived from an EMBL/GenBank/DDBJ whole genome shotgun (WGS) entry which is preliminary data.</text>
</comment>
<evidence type="ECO:0000259" key="2">
    <source>
        <dbReference type="Pfam" id="PF07589"/>
    </source>
</evidence>
<organism evidence="3 4">
    <name type="scientific">Methyloversatilis universalis (strain ATCC BAA-1314 / DSM 25237 / JCM 13912 / CCUG 52030 / FAM5)</name>
    <dbReference type="NCBI Taxonomy" id="1000565"/>
    <lineage>
        <taxon>Bacteria</taxon>
        <taxon>Pseudomonadati</taxon>
        <taxon>Pseudomonadota</taxon>
        <taxon>Betaproteobacteria</taxon>
        <taxon>Nitrosomonadales</taxon>
        <taxon>Sterolibacteriaceae</taxon>
        <taxon>Methyloversatilis</taxon>
    </lineage>
</organism>
<dbReference type="RefSeq" id="WP_008058139.1">
    <property type="nucleotide sequence ID" value="NZ_AFHG01000029.1"/>
</dbReference>
<sequence length="337" mass="35802">MKLTHRTLAVLCAAVTLPAQAGDFTSLLYGTGPGTDLKWGTADDTNAVGAGPDRILGTADDTTAKVSGAGNVLGDKLYLKVPDARAATATTPAYKPILYSSENSKVPLAIDYFATEWRSQAGVPARGTHTAQGTLTLVDSHVTFGASLGGVAIGDVYDFVFRDSRDNTLVFGTRVELGQKPTYDQDAELNFLYRYGFVEGSTVFKTDIAWTFLGNTDLRLYNAARADLRSLIGTPTLNLNAVSFQSDINLSEGNPFSGLYLIKTDATAYKTMAGAIGYFQAGEEGQALLYNTIAGFAPTVPPPVVVPNLPVPEPSEYALFLAGLGLIGVVARRRLRA</sequence>
<dbReference type="AlphaFoldDB" id="F5R7Y1"/>
<feature type="signal peptide" evidence="1">
    <location>
        <begin position="1"/>
        <end position="21"/>
    </location>
</feature>
<dbReference type="Proteomes" id="UP000005019">
    <property type="component" value="Unassembled WGS sequence"/>
</dbReference>
<proteinExistence type="predicted"/>
<accession>F5R7Y1</accession>
<dbReference type="InterPro" id="IPR013424">
    <property type="entry name" value="Ice-binding_C"/>
</dbReference>
<gene>
    <name evidence="3" type="ORF">METUNv1_00305</name>
</gene>
<dbReference type="EMBL" id="AFHG01000029">
    <property type="protein sequence ID" value="EGK73134.1"/>
    <property type="molecule type" value="Genomic_DNA"/>
</dbReference>
<keyword evidence="4" id="KW-1185">Reference proteome</keyword>
<evidence type="ECO:0000256" key="1">
    <source>
        <dbReference type="SAM" id="SignalP"/>
    </source>
</evidence>